<comment type="caution">
    <text evidence="1">The sequence shown here is derived from an EMBL/GenBank/DDBJ whole genome shotgun (WGS) entry which is preliminary data.</text>
</comment>
<gene>
    <name evidence="1" type="ORF">EZS28_016347</name>
</gene>
<accession>A0A5J4VZX4</accession>
<protein>
    <submittedName>
        <fullName evidence="1">Uncharacterized protein</fullName>
    </submittedName>
</protein>
<proteinExistence type="predicted"/>
<dbReference type="Proteomes" id="UP000324800">
    <property type="component" value="Unassembled WGS sequence"/>
</dbReference>
<evidence type="ECO:0000313" key="2">
    <source>
        <dbReference type="Proteomes" id="UP000324800"/>
    </source>
</evidence>
<sequence length="217" mass="25790">MVEPDGEGPLPEFATVYSNKRKLYSIGRYLLKDESKYDKYREKYIGQVPKGQRKNTKFFDFMQDSEVRYGAQHKNSTYNNQYYQQLVPRNHFLVTYVPIIADEYLDTNQIEKWGKGEYMAAVSAAQKEIQRRLMEEINPAYDWAGANDAILKQAANHFNKQIRDLYFVNIVENEEGFETLMDQVYKQQVIQLHRLEENKREEWKLTDNEQVYVIMLA</sequence>
<dbReference type="AlphaFoldDB" id="A0A5J4VZX4"/>
<evidence type="ECO:0000313" key="1">
    <source>
        <dbReference type="EMBL" id="KAA6388128.1"/>
    </source>
</evidence>
<name>A0A5J4VZX4_9EUKA</name>
<organism evidence="1 2">
    <name type="scientific">Streblomastix strix</name>
    <dbReference type="NCBI Taxonomy" id="222440"/>
    <lineage>
        <taxon>Eukaryota</taxon>
        <taxon>Metamonada</taxon>
        <taxon>Preaxostyla</taxon>
        <taxon>Oxymonadida</taxon>
        <taxon>Streblomastigidae</taxon>
        <taxon>Streblomastix</taxon>
    </lineage>
</organism>
<dbReference type="EMBL" id="SNRW01004109">
    <property type="protein sequence ID" value="KAA6388128.1"/>
    <property type="molecule type" value="Genomic_DNA"/>
</dbReference>
<reference evidence="1 2" key="1">
    <citation type="submission" date="2019-03" db="EMBL/GenBank/DDBJ databases">
        <title>Single cell metagenomics reveals metabolic interactions within the superorganism composed of flagellate Streblomastix strix and complex community of Bacteroidetes bacteria on its surface.</title>
        <authorList>
            <person name="Treitli S.C."/>
            <person name="Kolisko M."/>
            <person name="Husnik F."/>
            <person name="Keeling P."/>
            <person name="Hampl V."/>
        </authorList>
    </citation>
    <scope>NUCLEOTIDE SEQUENCE [LARGE SCALE GENOMIC DNA]</scope>
    <source>
        <strain evidence="1">ST1C</strain>
    </source>
</reference>